<dbReference type="EC" id="2.7.7.12" evidence="13"/>
<dbReference type="GO" id="GO:0008270">
    <property type="term" value="F:zinc ion binding"/>
    <property type="evidence" value="ECO:0007669"/>
    <property type="project" value="InterPro"/>
</dbReference>
<evidence type="ECO:0000256" key="8">
    <source>
        <dbReference type="ARBA" id="ARBA00023144"/>
    </source>
</evidence>
<evidence type="ECO:0000256" key="4">
    <source>
        <dbReference type="ARBA" id="ARBA00022679"/>
    </source>
</evidence>
<comment type="pathway">
    <text evidence="2 13">Carbohydrate metabolism; galactose metabolism.</text>
</comment>
<dbReference type="PROSITE" id="PS00117">
    <property type="entry name" value="GAL_P_UDP_TRANSF_I"/>
    <property type="match status" value="1"/>
</dbReference>
<evidence type="ECO:0000256" key="11">
    <source>
        <dbReference type="PIRSR" id="PIRSR000808-3"/>
    </source>
</evidence>
<dbReference type="PIRSF" id="PIRSF000808">
    <property type="entry name" value="GalT"/>
    <property type="match status" value="1"/>
</dbReference>
<dbReference type="eggNOG" id="KOG2958">
    <property type="taxonomic scope" value="Eukaryota"/>
</dbReference>
<feature type="binding site" evidence="11">
    <location>
        <position position="55"/>
    </location>
    <ligand>
        <name>Zn(2+)</name>
        <dbReference type="ChEBI" id="CHEBI:29105"/>
    </ligand>
</feature>
<name>A0A0D2VYA5_CAPO3</name>
<dbReference type="NCBIfam" id="NF008724">
    <property type="entry name" value="PRK11720.1"/>
    <property type="match status" value="1"/>
</dbReference>
<accession>A0A0D2VYA5</accession>
<keyword evidence="5 13" id="KW-0548">Nucleotidyltransferase</keyword>
<dbReference type="PhylomeDB" id="A0A0D2VYA5"/>
<dbReference type="Pfam" id="PF01087">
    <property type="entry name" value="GalP_UDP_transf"/>
    <property type="match status" value="1"/>
</dbReference>
<protein>
    <recommendedName>
        <fullName evidence="13">Galactose-1-phosphate uridylyltransferase</fullName>
        <ecNumber evidence="13">2.7.7.12</ecNumber>
    </recommendedName>
</protein>
<dbReference type="FunCoup" id="A0A0D2VYA5">
    <property type="interactions" value="177"/>
</dbReference>
<dbReference type="SUPFAM" id="SSF54197">
    <property type="entry name" value="HIT-like"/>
    <property type="match status" value="2"/>
</dbReference>
<dbReference type="RefSeq" id="XP_004343687.2">
    <property type="nucleotide sequence ID" value="XM_004343637.2"/>
</dbReference>
<evidence type="ECO:0000256" key="9">
    <source>
        <dbReference type="ARBA" id="ARBA00023277"/>
    </source>
</evidence>
<proteinExistence type="inferred from homology"/>
<dbReference type="InParanoid" id="A0A0D2VYA5"/>
<keyword evidence="6 11" id="KW-0479">Metal-binding</keyword>
<dbReference type="GO" id="GO:0008108">
    <property type="term" value="F:UDP-glucose:hexose-1-phosphate uridylyltransferase activity"/>
    <property type="evidence" value="ECO:0007669"/>
    <property type="project" value="UniProtKB-EC"/>
</dbReference>
<organism evidence="16 17">
    <name type="scientific">Capsaspora owczarzaki (strain ATCC 30864)</name>
    <dbReference type="NCBI Taxonomy" id="595528"/>
    <lineage>
        <taxon>Eukaryota</taxon>
        <taxon>Filasterea</taxon>
        <taxon>Capsaspora</taxon>
    </lineage>
</organism>
<dbReference type="FunFam" id="3.30.428.10:FF:000001">
    <property type="entry name" value="Galactose-1-phosphate uridylyltransferase"/>
    <property type="match status" value="1"/>
</dbReference>
<comment type="cofactor">
    <cofactor evidence="12">
        <name>Fe cation</name>
        <dbReference type="ChEBI" id="CHEBI:24875"/>
    </cofactor>
    <text evidence="12">Binds 1 Fe cation per subunit.</text>
</comment>
<evidence type="ECO:0000256" key="6">
    <source>
        <dbReference type="ARBA" id="ARBA00022723"/>
    </source>
</evidence>
<feature type="binding site" evidence="11">
    <location>
        <position position="168"/>
    </location>
    <ligand>
        <name>Zn(2+)</name>
        <dbReference type="ChEBI" id="CHEBI:29105"/>
    </ligand>
</feature>
<evidence type="ECO:0000256" key="1">
    <source>
        <dbReference type="ARBA" id="ARBA00001107"/>
    </source>
</evidence>
<evidence type="ECO:0000259" key="14">
    <source>
        <dbReference type="Pfam" id="PF01087"/>
    </source>
</evidence>
<dbReference type="CDD" id="cd00608">
    <property type="entry name" value="GalT"/>
    <property type="match status" value="1"/>
</dbReference>
<evidence type="ECO:0000256" key="3">
    <source>
        <dbReference type="ARBA" id="ARBA00010951"/>
    </source>
</evidence>
<evidence type="ECO:0000313" key="17">
    <source>
        <dbReference type="Proteomes" id="UP000008743"/>
    </source>
</evidence>
<evidence type="ECO:0000256" key="2">
    <source>
        <dbReference type="ARBA" id="ARBA00004947"/>
    </source>
</evidence>
<gene>
    <name evidence="16" type="ORF">CAOG_006963</name>
</gene>
<feature type="binding site" evidence="11">
    <location>
        <position position="58"/>
    </location>
    <ligand>
        <name>Zn(2+)</name>
        <dbReference type="ChEBI" id="CHEBI:29105"/>
    </ligand>
</feature>
<feature type="binding site" evidence="12">
    <location>
        <position position="300"/>
    </location>
    <ligand>
        <name>Fe cation</name>
        <dbReference type="ChEBI" id="CHEBI:24875"/>
    </ligand>
</feature>
<dbReference type="GO" id="GO:0005737">
    <property type="term" value="C:cytoplasm"/>
    <property type="evidence" value="ECO:0007669"/>
    <property type="project" value="TreeGrafter"/>
</dbReference>
<sequence length="353" mass="40144">MSESSSFSLTDHPHRRLNLLNGKWILCSPHRAKRPWQGQQEKTSGSTRPEYDPNCYLCPGNKRVTGELNDKYEHTFAFRNDFSALLSDTPAGSVSEGDGLLVAQSTRGRCHVMCFSPKHNLTMAQMSTEEITGVVHEWMRQQKELSAEYEYTQLFENKGEVMGCSNPHPHGQVWASDTVPEEVSQEVASFRLHRADKHSCLLCDYLALELSKQERIVLENDSFVVLVPWWAYWPFETLVLPRTHTSSIAQLDEKQQVDLAAILQKLTCKYDNVFECSFPYSMGIHSSPNSMLASGEYHMHMHFYPPLLRSASVKKFLVGYEMVADICRDITAEQAAERLRSLPTVHYTVSSSS</sequence>
<comment type="cofactor">
    <cofactor evidence="11">
        <name>Zn(2+)</name>
        <dbReference type="ChEBI" id="CHEBI:29105"/>
    </cofactor>
    <text evidence="11">Binds 1 zinc ion per subunit.</text>
</comment>
<dbReference type="InterPro" id="IPR005850">
    <property type="entry name" value="GalP_Utransf_C"/>
</dbReference>
<evidence type="ECO:0000256" key="12">
    <source>
        <dbReference type="PIRSR" id="PIRSR000808-4"/>
    </source>
</evidence>
<evidence type="ECO:0000256" key="5">
    <source>
        <dbReference type="ARBA" id="ARBA00022695"/>
    </source>
</evidence>
<dbReference type="Gene3D" id="3.30.428.10">
    <property type="entry name" value="HIT-like"/>
    <property type="match status" value="2"/>
</dbReference>
<feature type="domain" description="Galactose-1-phosphate uridyl transferase C-terminal" evidence="15">
    <location>
        <begin position="187"/>
        <end position="349"/>
    </location>
</feature>
<feature type="binding site" evidence="12">
    <location>
        <position position="186"/>
    </location>
    <ligand>
        <name>Fe cation</name>
        <dbReference type="ChEBI" id="CHEBI:24875"/>
    </ligand>
</feature>
<dbReference type="PANTHER" id="PTHR11943:SF1">
    <property type="entry name" value="GALACTOSE-1-PHOSPHATE URIDYLYLTRANSFERASE"/>
    <property type="match status" value="1"/>
</dbReference>
<evidence type="ECO:0000256" key="13">
    <source>
        <dbReference type="RuleBase" id="RU000506"/>
    </source>
</evidence>
<keyword evidence="12" id="KW-0408">Iron</keyword>
<dbReference type="OrthoDB" id="418412at2759"/>
<evidence type="ECO:0000313" key="16">
    <source>
        <dbReference type="EMBL" id="KJE96682.1"/>
    </source>
</evidence>
<keyword evidence="7 11" id="KW-0862">Zinc</keyword>
<keyword evidence="4 13" id="KW-0808">Transferase</keyword>
<dbReference type="NCBIfam" id="TIGR00209">
    <property type="entry name" value="galT_1"/>
    <property type="match status" value="1"/>
</dbReference>
<dbReference type="Proteomes" id="UP000008743">
    <property type="component" value="Unassembled WGS sequence"/>
</dbReference>
<evidence type="ECO:0000256" key="7">
    <source>
        <dbReference type="ARBA" id="ARBA00022833"/>
    </source>
</evidence>
<dbReference type="PANTHER" id="PTHR11943">
    <property type="entry name" value="GALACTOSE-1-PHOSPHATE URIDYLYLTRANSFERASE"/>
    <property type="match status" value="1"/>
</dbReference>
<reference evidence="17" key="1">
    <citation type="submission" date="2011-02" db="EMBL/GenBank/DDBJ databases">
        <title>The Genome Sequence of Capsaspora owczarzaki ATCC 30864.</title>
        <authorList>
            <person name="Russ C."/>
            <person name="Cuomo C."/>
            <person name="Burger G."/>
            <person name="Gray M.W."/>
            <person name="Holland P.W.H."/>
            <person name="King N."/>
            <person name="Lang F.B.F."/>
            <person name="Roger A.J."/>
            <person name="Ruiz-Trillo I."/>
            <person name="Young S.K."/>
            <person name="Zeng Q."/>
            <person name="Gargeya S."/>
            <person name="Alvarado L."/>
            <person name="Berlin A."/>
            <person name="Chapman S.B."/>
            <person name="Chen Z."/>
            <person name="Freedman E."/>
            <person name="Gellesch M."/>
            <person name="Goldberg J."/>
            <person name="Griggs A."/>
            <person name="Gujja S."/>
            <person name="Heilman E."/>
            <person name="Heiman D."/>
            <person name="Howarth C."/>
            <person name="Mehta T."/>
            <person name="Neiman D."/>
            <person name="Pearson M."/>
            <person name="Roberts A."/>
            <person name="Saif S."/>
            <person name="Shea T."/>
            <person name="Shenoy N."/>
            <person name="Sisk P."/>
            <person name="Stolte C."/>
            <person name="Sykes S."/>
            <person name="White J."/>
            <person name="Yandava C."/>
            <person name="Haas B."/>
            <person name="Nusbaum C."/>
            <person name="Birren B."/>
        </authorList>
    </citation>
    <scope>NUCLEOTIDE SEQUENCE</scope>
    <source>
        <strain evidence="17">ATCC 30864</strain>
    </source>
</reference>
<keyword evidence="9 13" id="KW-0119">Carbohydrate metabolism</keyword>
<dbReference type="InterPro" id="IPR001937">
    <property type="entry name" value="GalP_UDPtransf1"/>
</dbReference>
<feature type="domain" description="Galactose-1-phosphate uridyl transferase N-terminal" evidence="14">
    <location>
        <begin position="6"/>
        <end position="180"/>
    </location>
</feature>
<feature type="binding site" evidence="12">
    <location>
        <position position="302"/>
    </location>
    <ligand>
        <name>Fe cation</name>
        <dbReference type="ChEBI" id="CHEBI:24875"/>
    </ligand>
</feature>
<evidence type="ECO:0000256" key="10">
    <source>
        <dbReference type="PIRSR" id="PIRSR000808-1"/>
    </source>
</evidence>
<feature type="binding site" evidence="11">
    <location>
        <position position="119"/>
    </location>
    <ligand>
        <name>Zn(2+)</name>
        <dbReference type="ChEBI" id="CHEBI:29105"/>
    </ligand>
</feature>
<dbReference type="Pfam" id="PF02744">
    <property type="entry name" value="GalP_UDP_tr_C"/>
    <property type="match status" value="1"/>
</dbReference>
<evidence type="ECO:0000259" key="15">
    <source>
        <dbReference type="Pfam" id="PF02744"/>
    </source>
</evidence>
<dbReference type="FunFam" id="3.30.428.10:FF:000002">
    <property type="entry name" value="Galactose-1-phosphate uridylyltransferase"/>
    <property type="match status" value="1"/>
</dbReference>
<keyword evidence="17" id="KW-1185">Reference proteome</keyword>
<dbReference type="InterPro" id="IPR005849">
    <property type="entry name" value="GalP_Utransf_N"/>
</dbReference>
<comment type="similarity">
    <text evidence="3 13">Belongs to the galactose-1-phosphate uridylyltransferase type 1 family.</text>
</comment>
<keyword evidence="8 13" id="KW-0299">Galactose metabolism</keyword>
<dbReference type="UniPathway" id="UPA00214"/>
<feature type="binding site" evidence="12">
    <location>
        <position position="285"/>
    </location>
    <ligand>
        <name>Fe cation</name>
        <dbReference type="ChEBI" id="CHEBI:24875"/>
    </ligand>
</feature>
<dbReference type="GO" id="GO:0033499">
    <property type="term" value="P:galactose catabolic process via UDP-galactose, Leloir pathway"/>
    <property type="evidence" value="ECO:0007669"/>
    <property type="project" value="TreeGrafter"/>
</dbReference>
<feature type="active site" description="Tele-UMP-histidine intermediate" evidence="10">
    <location>
        <position position="170"/>
    </location>
</feature>
<dbReference type="InterPro" id="IPR019779">
    <property type="entry name" value="GalP_UDPtransf1_His-AS"/>
</dbReference>
<dbReference type="EMBL" id="KE346372">
    <property type="protein sequence ID" value="KJE96682.1"/>
    <property type="molecule type" value="Genomic_DNA"/>
</dbReference>
<comment type="catalytic activity">
    <reaction evidence="1 13">
        <text>alpha-D-galactose 1-phosphate + UDP-alpha-D-glucose = alpha-D-glucose 1-phosphate + UDP-alpha-D-galactose</text>
        <dbReference type="Rhea" id="RHEA:13989"/>
        <dbReference type="ChEBI" id="CHEBI:58336"/>
        <dbReference type="ChEBI" id="CHEBI:58601"/>
        <dbReference type="ChEBI" id="CHEBI:58885"/>
        <dbReference type="ChEBI" id="CHEBI:66914"/>
        <dbReference type="EC" id="2.7.7.12"/>
    </reaction>
</comment>
<dbReference type="AlphaFoldDB" id="A0A0D2VYA5"/>
<dbReference type="InterPro" id="IPR036265">
    <property type="entry name" value="HIT-like_sf"/>
</dbReference>
<dbReference type="STRING" id="595528.A0A0D2VYA5"/>